<organism evidence="3 4">
    <name type="scientific">Parazoarcus communis</name>
    <dbReference type="NCBI Taxonomy" id="41977"/>
    <lineage>
        <taxon>Bacteria</taxon>
        <taxon>Pseudomonadati</taxon>
        <taxon>Pseudomonadota</taxon>
        <taxon>Betaproteobacteria</taxon>
        <taxon>Rhodocyclales</taxon>
        <taxon>Zoogloeaceae</taxon>
        <taxon>Parazoarcus</taxon>
    </lineage>
</organism>
<dbReference type="SMART" id="SM00014">
    <property type="entry name" value="acidPPc"/>
    <property type="match status" value="1"/>
</dbReference>
<name>A0A2U8GMI9_9RHOO</name>
<feature type="transmembrane region" description="Helical" evidence="1">
    <location>
        <begin position="212"/>
        <end position="230"/>
    </location>
</feature>
<dbReference type="Proteomes" id="UP000244930">
    <property type="component" value="Chromosome"/>
</dbReference>
<sequence length="248" mass="26965">MDAAQTPSGTAHEGGPRSRLTLIMLVSMLACSALFLLWPEIDLRTSAAFYTEGSGFWGERNAFVMALYRGIPMMSNAIIIGLFIALFAYMFQRGLQGARRRIQVGYLITALILGPGLLIDVVLKDHWGRARPAKVTEFGGAATFSPAIIPTDQCGKNCSFVSGHASAGFYFVSLGFLGGVAARRRWTLIGLGLGAVFGFGRVAQGGHFLSDIVFSFYATWFAAWLAWVMFRKLGWMSDPDETGATTPR</sequence>
<keyword evidence="1" id="KW-0812">Transmembrane</keyword>
<keyword evidence="1" id="KW-0472">Membrane</keyword>
<gene>
    <name evidence="3" type="ORF">CEW83_06315</name>
</gene>
<keyword evidence="1" id="KW-1133">Transmembrane helix</keyword>
<feature type="transmembrane region" description="Helical" evidence="1">
    <location>
        <begin position="104"/>
        <end position="123"/>
    </location>
</feature>
<dbReference type="CDD" id="cd03396">
    <property type="entry name" value="PAP2_like_6"/>
    <property type="match status" value="1"/>
</dbReference>
<evidence type="ECO:0000313" key="4">
    <source>
        <dbReference type="Proteomes" id="UP000244930"/>
    </source>
</evidence>
<dbReference type="RefSeq" id="WP_108948589.1">
    <property type="nucleotide sequence ID" value="NZ_CP022187.1"/>
</dbReference>
<proteinExistence type="predicted"/>
<evidence type="ECO:0000259" key="2">
    <source>
        <dbReference type="SMART" id="SM00014"/>
    </source>
</evidence>
<feature type="transmembrane region" description="Helical" evidence="1">
    <location>
        <begin position="73"/>
        <end position="92"/>
    </location>
</feature>
<feature type="transmembrane region" description="Helical" evidence="1">
    <location>
        <begin position="20"/>
        <end position="38"/>
    </location>
</feature>
<dbReference type="Pfam" id="PF01569">
    <property type="entry name" value="PAP2"/>
    <property type="match status" value="1"/>
</dbReference>
<dbReference type="SUPFAM" id="SSF48317">
    <property type="entry name" value="Acid phosphatase/Vanadium-dependent haloperoxidase"/>
    <property type="match status" value="1"/>
</dbReference>
<dbReference type="InterPro" id="IPR036938">
    <property type="entry name" value="PAP2/HPO_sf"/>
</dbReference>
<feature type="domain" description="Phosphatidic acid phosphatase type 2/haloperoxidase" evidence="2">
    <location>
        <begin position="104"/>
        <end position="227"/>
    </location>
</feature>
<evidence type="ECO:0000313" key="3">
    <source>
        <dbReference type="EMBL" id="AWI74881.1"/>
    </source>
</evidence>
<feature type="transmembrane region" description="Helical" evidence="1">
    <location>
        <begin position="160"/>
        <end position="181"/>
    </location>
</feature>
<protein>
    <recommendedName>
        <fullName evidence="2">Phosphatidic acid phosphatase type 2/haloperoxidase domain-containing protein</fullName>
    </recommendedName>
</protein>
<dbReference type="EMBL" id="CP022187">
    <property type="protein sequence ID" value="AWI74881.1"/>
    <property type="molecule type" value="Genomic_DNA"/>
</dbReference>
<dbReference type="AlphaFoldDB" id="A0A2U8GMI9"/>
<accession>A0A2U8GMI9</accession>
<reference evidence="3 4" key="1">
    <citation type="submission" date="2017-06" db="EMBL/GenBank/DDBJ databases">
        <title>Azoarcus.</title>
        <authorList>
            <person name="Woo J.-H."/>
            <person name="Kim H.-S."/>
        </authorList>
    </citation>
    <scope>NUCLEOTIDE SEQUENCE [LARGE SCALE GENOMIC DNA]</scope>
    <source>
        <strain evidence="3 4">TSPY31</strain>
    </source>
</reference>
<evidence type="ECO:0000256" key="1">
    <source>
        <dbReference type="SAM" id="Phobius"/>
    </source>
</evidence>
<dbReference type="KEGG" id="acom:CEW83_06315"/>
<keyword evidence="4" id="KW-1185">Reference proteome</keyword>
<dbReference type="Gene3D" id="1.20.144.10">
    <property type="entry name" value="Phosphatidic acid phosphatase type 2/haloperoxidase"/>
    <property type="match status" value="1"/>
</dbReference>
<dbReference type="InterPro" id="IPR000326">
    <property type="entry name" value="PAP2/HPO"/>
</dbReference>
<feature type="transmembrane region" description="Helical" evidence="1">
    <location>
        <begin position="188"/>
        <end position="206"/>
    </location>
</feature>